<evidence type="ECO:0000256" key="2">
    <source>
        <dbReference type="ARBA" id="ARBA00001946"/>
    </source>
</evidence>
<keyword evidence="9 14" id="KW-0540">Nuclease</keyword>
<feature type="domain" description="RNase H type-2" evidence="17">
    <location>
        <begin position="54"/>
        <end position="262"/>
    </location>
</feature>
<dbReference type="AlphaFoldDB" id="A0A372JAC2"/>
<evidence type="ECO:0000256" key="15">
    <source>
        <dbReference type="PROSITE-ProRule" id="PRU01319"/>
    </source>
</evidence>
<keyword evidence="8 14" id="KW-0963">Cytoplasm</keyword>
<dbReference type="InterPro" id="IPR012337">
    <property type="entry name" value="RNaseH-like_sf"/>
</dbReference>
<organism evidence="18 19">
    <name type="scientific">Actinomadura logoneensis</name>
    <dbReference type="NCBI Taxonomy" id="2293572"/>
    <lineage>
        <taxon>Bacteria</taxon>
        <taxon>Bacillati</taxon>
        <taxon>Actinomycetota</taxon>
        <taxon>Actinomycetes</taxon>
        <taxon>Streptosporangiales</taxon>
        <taxon>Thermomonosporaceae</taxon>
        <taxon>Actinomadura</taxon>
    </lineage>
</organism>
<evidence type="ECO:0000256" key="3">
    <source>
        <dbReference type="ARBA" id="ARBA00004065"/>
    </source>
</evidence>
<dbReference type="Gene3D" id="3.30.420.10">
    <property type="entry name" value="Ribonuclease H-like superfamily/Ribonuclease H"/>
    <property type="match status" value="1"/>
</dbReference>
<accession>A0A372JAC2</accession>
<dbReference type="InterPro" id="IPR001352">
    <property type="entry name" value="RNase_HII/HIII"/>
</dbReference>
<dbReference type="OrthoDB" id="9803420at2"/>
<dbReference type="NCBIfam" id="NF000595">
    <property type="entry name" value="PRK00015.1-3"/>
    <property type="match status" value="1"/>
</dbReference>
<dbReference type="Proteomes" id="UP000261811">
    <property type="component" value="Unassembled WGS sequence"/>
</dbReference>
<dbReference type="GO" id="GO:0003723">
    <property type="term" value="F:RNA binding"/>
    <property type="evidence" value="ECO:0007669"/>
    <property type="project" value="UniProtKB-UniRule"/>
</dbReference>
<comment type="cofactor">
    <cofactor evidence="14 15">
        <name>Mn(2+)</name>
        <dbReference type="ChEBI" id="CHEBI:29035"/>
    </cofactor>
    <cofactor evidence="14 15">
        <name>Mg(2+)</name>
        <dbReference type="ChEBI" id="CHEBI:18420"/>
    </cofactor>
    <text evidence="14 15">Manganese or magnesium. Binds 1 divalent metal ion per monomer in the absence of substrate. May bind a second metal ion after substrate binding.</text>
</comment>
<evidence type="ECO:0000256" key="1">
    <source>
        <dbReference type="ARBA" id="ARBA00000077"/>
    </source>
</evidence>
<sequence>MPVASAEPLVAAEPADVALPGLETDASEASGARTSRVAGYEIEDELRALTGRPVRIAGVDEVGRGAWAGPVVVCAAVTDLSAPPELPGRGGRKIRLTDSKLLTKAHREAFAEILPDWLDAHAIGAASPEEIDELGMTAALRRAAVRALAALPEPPDLVLLDGDNDYVRDPRWRVRCEVKADQRSVTVAAASVLAKVHRDGLMAALDTGFPGYGFADAAGYPSPVHQKALEEYGPTPHHRMSWSYLDDLPRWRHLKRHRDPLAGEGQLSLL</sequence>
<dbReference type="CDD" id="cd07182">
    <property type="entry name" value="RNase_HII_bacteria_HII_like"/>
    <property type="match status" value="1"/>
</dbReference>
<gene>
    <name evidence="14" type="primary">rnhB</name>
    <name evidence="18" type="ORF">DZF91_36425</name>
</gene>
<evidence type="ECO:0000256" key="10">
    <source>
        <dbReference type="ARBA" id="ARBA00022723"/>
    </source>
</evidence>
<comment type="subcellular location">
    <subcellularLocation>
        <location evidence="4 14">Cytoplasm</location>
    </subcellularLocation>
</comment>
<evidence type="ECO:0000256" key="7">
    <source>
        <dbReference type="ARBA" id="ARBA00019179"/>
    </source>
</evidence>
<evidence type="ECO:0000256" key="12">
    <source>
        <dbReference type="ARBA" id="ARBA00022801"/>
    </source>
</evidence>
<dbReference type="PANTHER" id="PTHR10954">
    <property type="entry name" value="RIBONUCLEASE H2 SUBUNIT A"/>
    <property type="match status" value="1"/>
</dbReference>
<dbReference type="InterPro" id="IPR024567">
    <property type="entry name" value="RNase_HII/HIII_dom"/>
</dbReference>
<name>A0A372JAC2_9ACTN</name>
<evidence type="ECO:0000313" key="18">
    <source>
        <dbReference type="EMBL" id="RFU36766.1"/>
    </source>
</evidence>
<reference evidence="18 19" key="1">
    <citation type="submission" date="2018-08" db="EMBL/GenBank/DDBJ databases">
        <title>Actinomadura jelena sp. nov., a novel Actinomycete isolated from soil in Chad.</title>
        <authorList>
            <person name="Shi L."/>
        </authorList>
    </citation>
    <scope>NUCLEOTIDE SEQUENCE [LARGE SCALE GENOMIC DNA]</scope>
    <source>
        <strain evidence="18 19">NEAU-G17</strain>
    </source>
</reference>
<evidence type="ECO:0000256" key="4">
    <source>
        <dbReference type="ARBA" id="ARBA00004496"/>
    </source>
</evidence>
<dbReference type="EC" id="3.1.26.4" evidence="6 14"/>
<dbReference type="SUPFAM" id="SSF53098">
    <property type="entry name" value="Ribonuclease H-like"/>
    <property type="match status" value="1"/>
</dbReference>
<dbReference type="InterPro" id="IPR022898">
    <property type="entry name" value="RNase_HII"/>
</dbReference>
<dbReference type="GO" id="GO:0004523">
    <property type="term" value="F:RNA-DNA hybrid ribonuclease activity"/>
    <property type="evidence" value="ECO:0007669"/>
    <property type="project" value="UniProtKB-UniRule"/>
</dbReference>
<dbReference type="GO" id="GO:0006298">
    <property type="term" value="P:mismatch repair"/>
    <property type="evidence" value="ECO:0007669"/>
    <property type="project" value="TreeGrafter"/>
</dbReference>
<evidence type="ECO:0000256" key="14">
    <source>
        <dbReference type="HAMAP-Rule" id="MF_00052"/>
    </source>
</evidence>
<evidence type="ECO:0000256" key="9">
    <source>
        <dbReference type="ARBA" id="ARBA00022722"/>
    </source>
</evidence>
<evidence type="ECO:0000259" key="17">
    <source>
        <dbReference type="PROSITE" id="PS51975"/>
    </source>
</evidence>
<evidence type="ECO:0000256" key="11">
    <source>
        <dbReference type="ARBA" id="ARBA00022759"/>
    </source>
</evidence>
<dbReference type="GO" id="GO:0030145">
    <property type="term" value="F:manganese ion binding"/>
    <property type="evidence" value="ECO:0007669"/>
    <property type="project" value="UniProtKB-UniRule"/>
</dbReference>
<evidence type="ECO:0000256" key="5">
    <source>
        <dbReference type="ARBA" id="ARBA00007383"/>
    </source>
</evidence>
<dbReference type="GO" id="GO:0043137">
    <property type="term" value="P:DNA replication, removal of RNA primer"/>
    <property type="evidence" value="ECO:0007669"/>
    <property type="project" value="TreeGrafter"/>
</dbReference>
<comment type="function">
    <text evidence="3 14 16">Endonuclease that specifically degrades the RNA of RNA-DNA hybrids.</text>
</comment>
<feature type="binding site" evidence="14 15">
    <location>
        <position position="60"/>
    </location>
    <ligand>
        <name>a divalent metal cation</name>
        <dbReference type="ChEBI" id="CHEBI:60240"/>
    </ligand>
</feature>
<keyword evidence="19" id="KW-1185">Reference proteome</keyword>
<dbReference type="EMBL" id="QURH01001035">
    <property type="protein sequence ID" value="RFU36766.1"/>
    <property type="molecule type" value="Genomic_DNA"/>
</dbReference>
<feature type="binding site" evidence="14 15">
    <location>
        <position position="61"/>
    </location>
    <ligand>
        <name>a divalent metal cation</name>
        <dbReference type="ChEBI" id="CHEBI:60240"/>
    </ligand>
</feature>
<proteinExistence type="inferred from homology"/>
<keyword evidence="12 14" id="KW-0378">Hydrolase</keyword>
<dbReference type="HAMAP" id="MF_00052_B">
    <property type="entry name" value="RNase_HII_B"/>
    <property type="match status" value="1"/>
</dbReference>
<dbReference type="InterPro" id="IPR036397">
    <property type="entry name" value="RNaseH_sf"/>
</dbReference>
<comment type="catalytic activity">
    <reaction evidence="1 14 15 16">
        <text>Endonucleolytic cleavage to 5'-phosphomonoester.</text>
        <dbReference type="EC" id="3.1.26.4"/>
    </reaction>
</comment>
<dbReference type="PROSITE" id="PS51975">
    <property type="entry name" value="RNASE_H_2"/>
    <property type="match status" value="1"/>
</dbReference>
<dbReference type="Pfam" id="PF01351">
    <property type="entry name" value="RNase_HII"/>
    <property type="match status" value="1"/>
</dbReference>
<keyword evidence="11 14" id="KW-0255">Endonuclease</keyword>
<evidence type="ECO:0000256" key="6">
    <source>
        <dbReference type="ARBA" id="ARBA00012180"/>
    </source>
</evidence>
<feature type="binding site" evidence="14 15">
    <location>
        <position position="161"/>
    </location>
    <ligand>
        <name>a divalent metal cation</name>
        <dbReference type="ChEBI" id="CHEBI:60240"/>
    </ligand>
</feature>
<evidence type="ECO:0000256" key="13">
    <source>
        <dbReference type="ARBA" id="ARBA00023211"/>
    </source>
</evidence>
<comment type="similarity">
    <text evidence="5 14 16">Belongs to the RNase HII family.</text>
</comment>
<protein>
    <recommendedName>
        <fullName evidence="7 14">Ribonuclease HII</fullName>
        <shortName evidence="14">RNase HII</shortName>
        <ecNumber evidence="6 14">3.1.26.4</ecNumber>
    </recommendedName>
</protein>
<comment type="cofactor">
    <cofactor evidence="2">
        <name>Mg(2+)</name>
        <dbReference type="ChEBI" id="CHEBI:18420"/>
    </cofactor>
</comment>
<comment type="caution">
    <text evidence="18">The sequence shown here is derived from an EMBL/GenBank/DDBJ whole genome shotgun (WGS) entry which is preliminary data.</text>
</comment>
<dbReference type="GO" id="GO:0005737">
    <property type="term" value="C:cytoplasm"/>
    <property type="evidence" value="ECO:0007669"/>
    <property type="project" value="UniProtKB-SubCell"/>
</dbReference>
<dbReference type="PANTHER" id="PTHR10954:SF18">
    <property type="entry name" value="RIBONUCLEASE HII"/>
    <property type="match status" value="1"/>
</dbReference>
<evidence type="ECO:0000313" key="19">
    <source>
        <dbReference type="Proteomes" id="UP000261811"/>
    </source>
</evidence>
<dbReference type="GO" id="GO:0032299">
    <property type="term" value="C:ribonuclease H2 complex"/>
    <property type="evidence" value="ECO:0007669"/>
    <property type="project" value="TreeGrafter"/>
</dbReference>
<evidence type="ECO:0000256" key="16">
    <source>
        <dbReference type="RuleBase" id="RU003515"/>
    </source>
</evidence>
<keyword evidence="13 14" id="KW-0464">Manganese</keyword>
<evidence type="ECO:0000256" key="8">
    <source>
        <dbReference type="ARBA" id="ARBA00022490"/>
    </source>
</evidence>
<keyword evidence="10 14" id="KW-0479">Metal-binding</keyword>